<dbReference type="GO" id="GO:0006611">
    <property type="term" value="P:protein export from nucleus"/>
    <property type="evidence" value="ECO:0007669"/>
    <property type="project" value="InterPro"/>
</dbReference>
<gene>
    <name evidence="5" type="ORF">PoB_000885000</name>
</gene>
<dbReference type="GO" id="GO:0003723">
    <property type="term" value="F:RNA binding"/>
    <property type="evidence" value="ECO:0007669"/>
    <property type="project" value="TreeGrafter"/>
</dbReference>
<organism evidence="5 6">
    <name type="scientific">Plakobranchus ocellatus</name>
    <dbReference type="NCBI Taxonomy" id="259542"/>
    <lineage>
        <taxon>Eukaryota</taxon>
        <taxon>Metazoa</taxon>
        <taxon>Spiralia</taxon>
        <taxon>Lophotrochozoa</taxon>
        <taxon>Mollusca</taxon>
        <taxon>Gastropoda</taxon>
        <taxon>Heterobranchia</taxon>
        <taxon>Euthyneura</taxon>
        <taxon>Panpulmonata</taxon>
        <taxon>Sacoglossa</taxon>
        <taxon>Placobranchoidea</taxon>
        <taxon>Plakobranchidae</taxon>
        <taxon>Plakobranchus</taxon>
    </lineage>
</organism>
<evidence type="ECO:0000259" key="4">
    <source>
        <dbReference type="Pfam" id="PF19273"/>
    </source>
</evidence>
<name>A0AAV3YIK3_9GAST</name>
<dbReference type="SUPFAM" id="SSF48371">
    <property type="entry name" value="ARM repeat"/>
    <property type="match status" value="1"/>
</dbReference>
<reference evidence="5 6" key="1">
    <citation type="journal article" date="2021" name="Elife">
        <title>Chloroplast acquisition without the gene transfer in kleptoplastic sea slugs, Plakobranchus ocellatus.</title>
        <authorList>
            <person name="Maeda T."/>
            <person name="Takahashi S."/>
            <person name="Yoshida T."/>
            <person name="Shimamura S."/>
            <person name="Takaki Y."/>
            <person name="Nagai Y."/>
            <person name="Toyoda A."/>
            <person name="Suzuki Y."/>
            <person name="Arimoto A."/>
            <person name="Ishii H."/>
            <person name="Satoh N."/>
            <person name="Nishiyama T."/>
            <person name="Hasebe M."/>
            <person name="Maruyama T."/>
            <person name="Minagawa J."/>
            <person name="Obokata J."/>
            <person name="Shigenobu S."/>
        </authorList>
    </citation>
    <scope>NUCLEOTIDE SEQUENCE [LARGE SCALE GENOMIC DNA]</scope>
</reference>
<evidence type="ECO:0000256" key="1">
    <source>
        <dbReference type="ARBA" id="ARBA00009466"/>
    </source>
</evidence>
<dbReference type="EMBL" id="BLXT01000977">
    <property type="protein sequence ID" value="GFN82344.1"/>
    <property type="molecule type" value="Genomic_DNA"/>
</dbReference>
<dbReference type="InterPro" id="IPR045065">
    <property type="entry name" value="XPO1/5"/>
</dbReference>
<dbReference type="InterPro" id="IPR013598">
    <property type="entry name" value="Exportin-1/Importin-b-like"/>
</dbReference>
<proteinExistence type="inferred from homology"/>
<dbReference type="Gene3D" id="1.25.10.10">
    <property type="entry name" value="Leucine-rich Repeat Variant"/>
    <property type="match status" value="1"/>
</dbReference>
<dbReference type="InterPro" id="IPR016024">
    <property type="entry name" value="ARM-type_fold"/>
</dbReference>
<dbReference type="Pfam" id="PF19273">
    <property type="entry name" value="Exportin-5"/>
    <property type="match status" value="1"/>
</dbReference>
<dbReference type="GO" id="GO:0042565">
    <property type="term" value="C:RNA nuclear export complex"/>
    <property type="evidence" value="ECO:0007669"/>
    <property type="project" value="TreeGrafter"/>
</dbReference>
<protein>
    <submittedName>
        <fullName evidence="5">Cilia- and flagella-associated protein 36-like</fullName>
    </submittedName>
</protein>
<dbReference type="GO" id="GO:0005737">
    <property type="term" value="C:cytoplasm"/>
    <property type="evidence" value="ECO:0007669"/>
    <property type="project" value="TreeGrafter"/>
</dbReference>
<feature type="domain" description="Importin N-terminal" evidence="2">
    <location>
        <begin position="36"/>
        <end position="101"/>
    </location>
</feature>
<comment type="similarity">
    <text evidence="1">Belongs to the exportin family.</text>
</comment>
<accession>A0AAV3YIK3</accession>
<dbReference type="PANTHER" id="PTHR11223:SF3">
    <property type="entry name" value="EXPORTIN-5"/>
    <property type="match status" value="1"/>
</dbReference>
<dbReference type="InterPro" id="IPR045478">
    <property type="entry name" value="Exportin-5_C"/>
</dbReference>
<keyword evidence="5" id="KW-0969">Cilium</keyword>
<evidence type="ECO:0000313" key="6">
    <source>
        <dbReference type="Proteomes" id="UP000735302"/>
    </source>
</evidence>
<dbReference type="AlphaFoldDB" id="A0AAV3YIK3"/>
<dbReference type="PANTHER" id="PTHR11223">
    <property type="entry name" value="EXPORTIN 1/5"/>
    <property type="match status" value="1"/>
</dbReference>
<feature type="domain" description="Exportin-1/Importin-beta-like" evidence="3">
    <location>
        <begin position="113"/>
        <end position="267"/>
    </location>
</feature>
<evidence type="ECO:0000259" key="2">
    <source>
        <dbReference type="Pfam" id="PF03810"/>
    </source>
</evidence>
<evidence type="ECO:0000313" key="5">
    <source>
        <dbReference type="EMBL" id="GFN82344.1"/>
    </source>
</evidence>
<feature type="domain" description="Exportin-5 C-terminal" evidence="4">
    <location>
        <begin position="310"/>
        <end position="1093"/>
    </location>
</feature>
<dbReference type="GO" id="GO:0006405">
    <property type="term" value="P:RNA export from nucleus"/>
    <property type="evidence" value="ECO:0007669"/>
    <property type="project" value="TreeGrafter"/>
</dbReference>
<sequence>MVVPALQLQLQTAHALAAAVETVMNPFATNEERQEAHKICEDFKDNSKIGVQYGLKLAEKENSAVVRHFGLQLIEHCIKYRWNDITDSDKDNLKMNSLRLMDQGTHDMLEEAQHIKDGVSRIVVELMKRVWPQLWDSLFTDFTLLCQSGETQTELVLLTLLRFTEDAVCFKNMPFTRLRDVRAALTSAMASIFSFLMYILKKHLEIYRTQTGVTAEKSCKICQSVLDTFTAFVDWVMTIHITESRIIHFMCSLLTDKELCLRASECLLLIVGRKGRPSDRKPLMVLFDEEPMTVLLQAANNATEHITESNNFIFLKRLCEILFETGKQLCTLWGSTEDTGQPPNFEMYLKALLAFTQHPSQSLRHMIYSIWMVFLRHPLASKDPVFQSIIPNLIQSGTVCLHKVGYPSQNNSVSCEYSRLEFDSDEEFNVVLSNLRVIVVETIRLMSLMFPKLTFSVASAWLLENLSKPIEIGPGAGKNVEKGICNLSSPSFIAWDACSVFLEAVMSKVFLADGEQPNIQEGIDLLYKTLDYEMQDPLILSAVLSCISALFPFLNHSPETVPRVLTKIFGAVVFNLPGQTKSKRSQAVKNVRVHACSVLVKVCKNYPDLFLPEFNHLYDCMNQLDTDPDQLSQMEKIILIEALLVVSNQFHDFNRQSSFIEEIILPVKRLWSSDDFVKAFRSPDCFMSYVGLDQAAVEPSSADTCGINRSHILNCINTTLAIIKRSQCPSEFSVAKAGGFIIEDASGNVIRNPAASHVMPLLDNLVSLLKTATCLFKSEYMSLRHNDFIKAYDIMEHDRLSILGIPPACVDNSDSLVYRHPLERMQNFITAVFEYGYHILGNCCICLGREFYNMPGLAKGIKENLLDYLKLLPDFRQRIFIRNFIKPFIQNCPKEHYQTAVIPVLIDLCPQVFQRLTERWHQINQRLEEMSKNDDEEDPESQEVLEMQVVRQLTKEYLELLVLILMGKAPNTDINLKEEQAMEEGDPPHKQWLQGNSVWKDLSDLGMAVTAATELYPCIILCILKGFSWADSYVCHRCTLLILPLCKQLIANNQLSSDAVQHVFVTFLSGLQMHGHTESCQSNIISLGISFYETF</sequence>
<dbReference type="InterPro" id="IPR011989">
    <property type="entry name" value="ARM-like"/>
</dbReference>
<dbReference type="GO" id="GO:0031267">
    <property type="term" value="F:small GTPase binding"/>
    <property type="evidence" value="ECO:0007669"/>
    <property type="project" value="InterPro"/>
</dbReference>
<comment type="caution">
    <text evidence="5">The sequence shown here is derived from an EMBL/GenBank/DDBJ whole genome shotgun (WGS) entry which is preliminary data.</text>
</comment>
<dbReference type="Proteomes" id="UP000735302">
    <property type="component" value="Unassembled WGS sequence"/>
</dbReference>
<dbReference type="GO" id="GO:0005049">
    <property type="term" value="F:nuclear export signal receptor activity"/>
    <property type="evidence" value="ECO:0007669"/>
    <property type="project" value="InterPro"/>
</dbReference>
<dbReference type="Pfam" id="PF08389">
    <property type="entry name" value="Xpo1"/>
    <property type="match status" value="1"/>
</dbReference>
<dbReference type="Pfam" id="PF03810">
    <property type="entry name" value="IBN_N"/>
    <property type="match status" value="1"/>
</dbReference>
<keyword evidence="5" id="KW-0282">Flagellum</keyword>
<feature type="non-terminal residue" evidence="5">
    <location>
        <position position="1095"/>
    </location>
</feature>
<evidence type="ECO:0000259" key="3">
    <source>
        <dbReference type="Pfam" id="PF08389"/>
    </source>
</evidence>
<keyword evidence="5" id="KW-0966">Cell projection</keyword>
<keyword evidence="6" id="KW-1185">Reference proteome</keyword>
<dbReference type="GO" id="GO:0005634">
    <property type="term" value="C:nucleus"/>
    <property type="evidence" value="ECO:0007669"/>
    <property type="project" value="TreeGrafter"/>
</dbReference>
<dbReference type="InterPro" id="IPR001494">
    <property type="entry name" value="Importin-beta_N"/>
</dbReference>